<dbReference type="Proteomes" id="UP000030672">
    <property type="component" value="Unassembled WGS sequence"/>
</dbReference>
<dbReference type="HOGENOM" id="CLU_1261256_0_0_1"/>
<dbReference type="AlphaFoldDB" id="A0A074VJ86"/>
<organism evidence="1 2">
    <name type="scientific">Aureobasidium melanogenum (strain CBS 110374)</name>
    <name type="common">Aureobasidium pullulans var. melanogenum</name>
    <dbReference type="NCBI Taxonomy" id="1043003"/>
    <lineage>
        <taxon>Eukaryota</taxon>
        <taxon>Fungi</taxon>
        <taxon>Dikarya</taxon>
        <taxon>Ascomycota</taxon>
        <taxon>Pezizomycotina</taxon>
        <taxon>Dothideomycetes</taxon>
        <taxon>Dothideomycetidae</taxon>
        <taxon>Dothideales</taxon>
        <taxon>Saccotheciaceae</taxon>
        <taxon>Aureobasidium</taxon>
    </lineage>
</organism>
<dbReference type="EMBL" id="KL584841">
    <property type="protein sequence ID" value="KEQ60815.1"/>
    <property type="molecule type" value="Genomic_DNA"/>
</dbReference>
<dbReference type="GeneID" id="63921850"/>
<proteinExistence type="predicted"/>
<sequence>MSPLSATSVSHILASATTRPPFQISHSPVVMIDTAQSPPPTPHGYVLWQKQTLREQKDAVGKPFPPQYVELRGWKFVRIEDLAICAQPPSSGLPSFERRDQELNDEPEQLVERAKVKEYIFTGSREQDIHALHDYIEACNKAIHALDPANREARTLARLKLRMDMTILRESLKEELEVLTEENSEDGYQGFDDGPIDECQFPRSKMRPKGYRWSCPGWL</sequence>
<evidence type="ECO:0000313" key="2">
    <source>
        <dbReference type="Proteomes" id="UP000030672"/>
    </source>
</evidence>
<accession>A0A074VJ86</accession>
<dbReference type="RefSeq" id="XP_040877838.1">
    <property type="nucleotide sequence ID" value="XM_041028477.1"/>
</dbReference>
<keyword evidence="2" id="KW-1185">Reference proteome</keyword>
<name>A0A074VJ86_AURM1</name>
<reference evidence="1 2" key="1">
    <citation type="journal article" date="2014" name="BMC Genomics">
        <title>Genome sequencing of four Aureobasidium pullulans varieties: biotechnological potential, stress tolerance, and description of new species.</title>
        <authorList>
            <person name="Gostin Ar C."/>
            <person name="Ohm R.A."/>
            <person name="Kogej T."/>
            <person name="Sonjak S."/>
            <person name="Turk M."/>
            <person name="Zajc J."/>
            <person name="Zalar P."/>
            <person name="Grube M."/>
            <person name="Sun H."/>
            <person name="Han J."/>
            <person name="Sharma A."/>
            <person name="Chiniquy J."/>
            <person name="Ngan C.Y."/>
            <person name="Lipzen A."/>
            <person name="Barry K."/>
            <person name="Grigoriev I.V."/>
            <person name="Gunde-Cimerman N."/>
        </authorList>
    </citation>
    <scope>NUCLEOTIDE SEQUENCE [LARGE SCALE GENOMIC DNA]</scope>
    <source>
        <strain evidence="1 2">CBS 110374</strain>
    </source>
</reference>
<evidence type="ECO:0000313" key="1">
    <source>
        <dbReference type="EMBL" id="KEQ60815.1"/>
    </source>
</evidence>
<gene>
    <name evidence="1" type="ORF">M437DRAFT_86526</name>
</gene>
<protein>
    <submittedName>
        <fullName evidence="1">Uncharacterized protein</fullName>
    </submittedName>
</protein>